<dbReference type="Proteomes" id="UP000034644">
    <property type="component" value="Unassembled WGS sequence"/>
</dbReference>
<feature type="transmembrane region" description="Helical" evidence="1">
    <location>
        <begin position="84"/>
        <end position="99"/>
    </location>
</feature>
<name>A0A0G1NGL9_9BACT</name>
<feature type="domain" description="CAAX prenyl protease 2/Lysostaphin resistance protein A-like" evidence="2">
    <location>
        <begin position="66"/>
        <end position="168"/>
    </location>
</feature>
<evidence type="ECO:0000313" key="4">
    <source>
        <dbReference type="Proteomes" id="UP000034644"/>
    </source>
</evidence>
<accession>A0A0G1NGL9</accession>
<dbReference type="GO" id="GO:0004175">
    <property type="term" value="F:endopeptidase activity"/>
    <property type="evidence" value="ECO:0007669"/>
    <property type="project" value="UniProtKB-ARBA"/>
</dbReference>
<protein>
    <recommendedName>
        <fullName evidence="2">CAAX prenyl protease 2/Lysostaphin resistance protein A-like domain-containing protein</fullName>
    </recommendedName>
</protein>
<dbReference type="AlphaFoldDB" id="A0A0G1NGL9"/>
<feature type="transmembrane region" description="Helical" evidence="1">
    <location>
        <begin position="156"/>
        <end position="176"/>
    </location>
</feature>
<proteinExistence type="predicted"/>
<evidence type="ECO:0000256" key="1">
    <source>
        <dbReference type="SAM" id="Phobius"/>
    </source>
</evidence>
<keyword evidence="1" id="KW-0812">Transmembrane</keyword>
<feature type="transmembrane region" description="Helical" evidence="1">
    <location>
        <begin position="128"/>
        <end position="149"/>
    </location>
</feature>
<feature type="transmembrane region" description="Helical" evidence="1">
    <location>
        <begin position="106"/>
        <end position="122"/>
    </location>
</feature>
<reference evidence="3 4" key="1">
    <citation type="journal article" date="2015" name="Nature">
        <title>rRNA introns, odd ribosomes, and small enigmatic genomes across a large radiation of phyla.</title>
        <authorList>
            <person name="Brown C.T."/>
            <person name="Hug L.A."/>
            <person name="Thomas B.C."/>
            <person name="Sharon I."/>
            <person name="Castelle C.J."/>
            <person name="Singh A."/>
            <person name="Wilkins M.J."/>
            <person name="Williams K.H."/>
            <person name="Banfield J.F."/>
        </authorList>
    </citation>
    <scope>NUCLEOTIDE SEQUENCE [LARGE SCALE GENOMIC DNA]</scope>
</reference>
<keyword evidence="1" id="KW-0472">Membrane</keyword>
<dbReference type="EMBL" id="LCLO01000002">
    <property type="protein sequence ID" value="KKU19611.1"/>
    <property type="molecule type" value="Genomic_DNA"/>
</dbReference>
<keyword evidence="1" id="KW-1133">Transmembrane helix</keyword>
<comment type="caution">
    <text evidence="3">The sequence shown here is derived from an EMBL/GenBank/DDBJ whole genome shotgun (WGS) entry which is preliminary data.</text>
</comment>
<evidence type="ECO:0000313" key="3">
    <source>
        <dbReference type="EMBL" id="KKU19611.1"/>
    </source>
</evidence>
<organism evidence="3 4">
    <name type="scientific">Candidatus Azambacteria bacterium GW2011_GWA2_45_90</name>
    <dbReference type="NCBI Taxonomy" id="1618614"/>
    <lineage>
        <taxon>Bacteria</taxon>
        <taxon>Candidatus Azamiibacteriota</taxon>
    </lineage>
</organism>
<feature type="transmembrane region" description="Helical" evidence="1">
    <location>
        <begin position="58"/>
        <end position="78"/>
    </location>
</feature>
<feature type="transmembrane region" description="Helical" evidence="1">
    <location>
        <begin position="20"/>
        <end position="46"/>
    </location>
</feature>
<evidence type="ECO:0000259" key="2">
    <source>
        <dbReference type="Pfam" id="PF02517"/>
    </source>
</evidence>
<gene>
    <name evidence="3" type="ORF">UX27_C0002G0028</name>
</gene>
<dbReference type="Pfam" id="PF02517">
    <property type="entry name" value="Rce1-like"/>
    <property type="match status" value="1"/>
</dbReference>
<dbReference type="InterPro" id="IPR003675">
    <property type="entry name" value="Rce1/LyrA-like_dom"/>
</dbReference>
<dbReference type="GO" id="GO:0080120">
    <property type="term" value="P:CAAX-box protein maturation"/>
    <property type="evidence" value="ECO:0007669"/>
    <property type="project" value="UniProtKB-ARBA"/>
</dbReference>
<sequence>MERLWYLWYWLSEEPMTWQSIAGFIVNIVAVSLCWSLGMVTVLNFLGIRVVAQGAQEIIPAVTGWPIWIIVLFTLFILAFVEEVLFRFPLFFVALIVFGKKWPLSVNLWSIVILSAIFGYLHGNWINIFIQGVIGVFLSFAFLKGGALALRPGKGLLISTTAHFLYNAAVMVLPFIL</sequence>